<dbReference type="RefSeq" id="WP_184779426.1">
    <property type="nucleotide sequence ID" value="NZ_JACHMG010000001.1"/>
</dbReference>
<evidence type="ECO:0000313" key="4">
    <source>
        <dbReference type="Proteomes" id="UP000581769"/>
    </source>
</evidence>
<dbReference type="Gene3D" id="3.30.450.180">
    <property type="match status" value="1"/>
</dbReference>
<keyword evidence="4" id="KW-1185">Reference proteome</keyword>
<dbReference type="InterPro" id="IPR001387">
    <property type="entry name" value="Cro/C1-type_HTH"/>
</dbReference>
<accession>A0A840ITT7</accession>
<comment type="caution">
    <text evidence="3">The sequence shown here is derived from an EMBL/GenBank/DDBJ whole genome shotgun (WGS) entry which is preliminary data.</text>
</comment>
<sequence length="301" mass="33355">MPAQPARSQPALSPPRANSNLALGSFLRSRRDRLTPAQAGITAFPGLRRVPGLRKEEVAVLAGISPDHYSRLEQGRQATLSEELCDALARALRLDEFESRHLRTLAARSPRRARWRPAQVADPGLLRVMTALDELPVLLLGQRTEVLARNTLLDAVLGVVFEPGASFVRWLLLEPAARERITNWDHFAAAAVGNLRYEIGRHPGDTKLADLVNDLRASSADVSRWWDEQGVIDQTSLVKRILHPAAGPLEFGVEAVTAPHCPDQRLVIYTVEPDSPTARIMPLLHSWTRSPEQTRVTDRGE</sequence>
<dbReference type="AlphaFoldDB" id="A0A840ITT7"/>
<dbReference type="Pfam" id="PF13560">
    <property type="entry name" value="HTH_31"/>
    <property type="match status" value="1"/>
</dbReference>
<evidence type="ECO:0000256" key="1">
    <source>
        <dbReference type="SAM" id="MobiDB-lite"/>
    </source>
</evidence>
<dbReference type="SUPFAM" id="SSF47413">
    <property type="entry name" value="lambda repressor-like DNA-binding domains"/>
    <property type="match status" value="1"/>
</dbReference>
<dbReference type="PANTHER" id="PTHR35010:SF2">
    <property type="entry name" value="BLL4672 PROTEIN"/>
    <property type="match status" value="1"/>
</dbReference>
<evidence type="ECO:0000259" key="2">
    <source>
        <dbReference type="PROSITE" id="PS50943"/>
    </source>
</evidence>
<dbReference type="Pfam" id="PF17765">
    <property type="entry name" value="MLTR_LBD"/>
    <property type="match status" value="1"/>
</dbReference>
<dbReference type="SMART" id="SM00530">
    <property type="entry name" value="HTH_XRE"/>
    <property type="match status" value="1"/>
</dbReference>
<feature type="domain" description="HTH cro/C1-type" evidence="2">
    <location>
        <begin position="47"/>
        <end position="97"/>
    </location>
</feature>
<reference evidence="3 4" key="1">
    <citation type="submission" date="2020-08" db="EMBL/GenBank/DDBJ databases">
        <title>Sequencing the genomes of 1000 actinobacteria strains.</title>
        <authorList>
            <person name="Klenk H.-P."/>
        </authorList>
    </citation>
    <scope>NUCLEOTIDE SEQUENCE [LARGE SCALE GENOMIC DNA]</scope>
    <source>
        <strain evidence="3 4">DSM 45859</strain>
    </source>
</reference>
<gene>
    <name evidence="3" type="ORF">BJY18_001879</name>
</gene>
<evidence type="ECO:0000313" key="3">
    <source>
        <dbReference type="EMBL" id="MBB4684394.1"/>
    </source>
</evidence>
<dbReference type="GO" id="GO:0003677">
    <property type="term" value="F:DNA binding"/>
    <property type="evidence" value="ECO:0007669"/>
    <property type="project" value="InterPro"/>
</dbReference>
<dbReference type="EMBL" id="JACHMG010000001">
    <property type="protein sequence ID" value="MBB4684394.1"/>
    <property type="molecule type" value="Genomic_DNA"/>
</dbReference>
<feature type="region of interest" description="Disordered" evidence="1">
    <location>
        <begin position="1"/>
        <end position="20"/>
    </location>
</feature>
<dbReference type="Gene3D" id="1.10.260.40">
    <property type="entry name" value="lambda repressor-like DNA-binding domains"/>
    <property type="match status" value="1"/>
</dbReference>
<protein>
    <submittedName>
        <fullName evidence="3">Transcriptional regulator with XRE-family HTH domain</fullName>
    </submittedName>
</protein>
<organism evidence="3 4">
    <name type="scientific">Amycolatopsis jiangsuensis</name>
    <dbReference type="NCBI Taxonomy" id="1181879"/>
    <lineage>
        <taxon>Bacteria</taxon>
        <taxon>Bacillati</taxon>
        <taxon>Actinomycetota</taxon>
        <taxon>Actinomycetes</taxon>
        <taxon>Pseudonocardiales</taxon>
        <taxon>Pseudonocardiaceae</taxon>
        <taxon>Amycolatopsis</taxon>
    </lineage>
</organism>
<dbReference type="CDD" id="cd00093">
    <property type="entry name" value="HTH_XRE"/>
    <property type="match status" value="1"/>
</dbReference>
<dbReference type="InterPro" id="IPR010982">
    <property type="entry name" value="Lambda_DNA-bd_dom_sf"/>
</dbReference>
<dbReference type="PANTHER" id="PTHR35010">
    <property type="entry name" value="BLL4672 PROTEIN-RELATED"/>
    <property type="match status" value="1"/>
</dbReference>
<dbReference type="PROSITE" id="PS50943">
    <property type="entry name" value="HTH_CROC1"/>
    <property type="match status" value="1"/>
</dbReference>
<dbReference type="Proteomes" id="UP000581769">
    <property type="component" value="Unassembled WGS sequence"/>
</dbReference>
<dbReference type="InterPro" id="IPR041413">
    <property type="entry name" value="MLTR_LBD"/>
</dbReference>
<proteinExistence type="predicted"/>
<name>A0A840ITT7_9PSEU</name>